<feature type="domain" description="PRD" evidence="2">
    <location>
        <begin position="171"/>
        <end position="277"/>
    </location>
</feature>
<evidence type="ECO:0000259" key="2">
    <source>
        <dbReference type="PROSITE" id="PS51372"/>
    </source>
</evidence>
<feature type="domain" description="PRD" evidence="2">
    <location>
        <begin position="65"/>
        <end position="170"/>
    </location>
</feature>
<evidence type="ECO:0000313" key="3">
    <source>
        <dbReference type="EMBL" id="MDR6775882.1"/>
    </source>
</evidence>
<dbReference type="InterPro" id="IPR036634">
    <property type="entry name" value="PRD_sf"/>
</dbReference>
<dbReference type="RefSeq" id="WP_068938403.1">
    <property type="nucleotide sequence ID" value="NZ_JAVDUG010000001.1"/>
</dbReference>
<evidence type="ECO:0000313" key="4">
    <source>
        <dbReference type="Proteomes" id="UP001266807"/>
    </source>
</evidence>
<dbReference type="SMART" id="SM01061">
    <property type="entry name" value="CAT_RBD"/>
    <property type="match status" value="1"/>
</dbReference>
<dbReference type="EMBL" id="JAVDUG010000001">
    <property type="protein sequence ID" value="MDR6775882.1"/>
    <property type="molecule type" value="Genomic_DNA"/>
</dbReference>
<protein>
    <submittedName>
        <fullName evidence="3">Beta-glucoside operon transcriptional antiterminator</fullName>
    </submittedName>
</protein>
<name>A0ABU1Q8C7_9BACL</name>
<dbReference type="PANTHER" id="PTHR30185:SF15">
    <property type="entry name" value="CRYPTIC BETA-GLUCOSIDE BGL OPERON ANTITERMINATOR"/>
    <property type="match status" value="1"/>
</dbReference>
<dbReference type="SUPFAM" id="SSF50151">
    <property type="entry name" value="SacY-like RNA-binding domain"/>
    <property type="match status" value="1"/>
</dbReference>
<sequence>MLISRVINNNVITAMNEDNKELVIMGLGIAFQKKKGDTVDKSKIEKVFSLENKELTDRLKTLLNKISLEVMSLTEDIINYAMQKTNRKLNESIYISLPDHINFTIERHQLGIDIHNALLWEIKRFYRLEFGIGMEALSIIKERLGVELPEDEAGFIALHIVNAQMNENVPEAANITRLIKEILNIVQYTFRIDLDEESLNYFRFVTHLKFFSQRMFNKIMTESKDEELLNIVKEKYKPSYECAWKIKEYIKLSYDYLLNKDELLYLTIHIERVVNRS</sequence>
<keyword evidence="4" id="KW-1185">Reference proteome</keyword>
<dbReference type="PROSITE" id="PS51372">
    <property type="entry name" value="PRD_2"/>
    <property type="match status" value="2"/>
</dbReference>
<accession>A0ABU1Q8C7</accession>
<dbReference type="Proteomes" id="UP001266807">
    <property type="component" value="Unassembled WGS sequence"/>
</dbReference>
<dbReference type="Pfam" id="PF03123">
    <property type="entry name" value="CAT_RBD"/>
    <property type="match status" value="1"/>
</dbReference>
<dbReference type="InterPro" id="IPR036650">
    <property type="entry name" value="CAT_RNA-bd_dom_sf"/>
</dbReference>
<reference evidence="3 4" key="1">
    <citation type="submission" date="2023-07" db="EMBL/GenBank/DDBJ databases">
        <title>Sorghum-associated microbial communities from plants grown in Nebraska, USA.</title>
        <authorList>
            <person name="Schachtman D."/>
        </authorList>
    </citation>
    <scope>NUCLEOTIDE SEQUENCE [LARGE SCALE GENOMIC DNA]</scope>
    <source>
        <strain evidence="3 4">BE143</strain>
    </source>
</reference>
<keyword evidence="1" id="KW-0677">Repeat</keyword>
<gene>
    <name evidence="3" type="ORF">J2W98_000129</name>
</gene>
<dbReference type="NCBIfam" id="NF046042">
    <property type="entry name" value="LicT"/>
    <property type="match status" value="1"/>
</dbReference>
<comment type="caution">
    <text evidence="3">The sequence shown here is derived from an EMBL/GenBank/DDBJ whole genome shotgun (WGS) entry which is preliminary data.</text>
</comment>
<dbReference type="PANTHER" id="PTHR30185">
    <property type="entry name" value="CRYPTIC BETA-GLUCOSIDE BGL OPERON ANTITERMINATOR"/>
    <property type="match status" value="1"/>
</dbReference>
<dbReference type="Pfam" id="PF00874">
    <property type="entry name" value="PRD"/>
    <property type="match status" value="2"/>
</dbReference>
<dbReference type="SUPFAM" id="SSF63520">
    <property type="entry name" value="PTS-regulatory domain, PRD"/>
    <property type="match status" value="2"/>
</dbReference>
<evidence type="ECO:0000256" key="1">
    <source>
        <dbReference type="ARBA" id="ARBA00022737"/>
    </source>
</evidence>
<dbReference type="InterPro" id="IPR004341">
    <property type="entry name" value="CAT_RNA-bd_dom"/>
</dbReference>
<dbReference type="Gene3D" id="2.30.24.10">
    <property type="entry name" value="CAT RNA-binding domain"/>
    <property type="match status" value="1"/>
</dbReference>
<proteinExistence type="predicted"/>
<dbReference type="InterPro" id="IPR011608">
    <property type="entry name" value="PRD"/>
</dbReference>
<organism evidence="3 4">
    <name type="scientific">Paenibacillus peoriae</name>
    <dbReference type="NCBI Taxonomy" id="59893"/>
    <lineage>
        <taxon>Bacteria</taxon>
        <taxon>Bacillati</taxon>
        <taxon>Bacillota</taxon>
        <taxon>Bacilli</taxon>
        <taxon>Bacillales</taxon>
        <taxon>Paenibacillaceae</taxon>
        <taxon>Paenibacillus</taxon>
    </lineage>
</organism>
<dbReference type="Gene3D" id="1.10.1790.10">
    <property type="entry name" value="PRD domain"/>
    <property type="match status" value="2"/>
</dbReference>
<dbReference type="InterPro" id="IPR050661">
    <property type="entry name" value="BglG_antiterminators"/>
</dbReference>